<dbReference type="Proteomes" id="UP000010798">
    <property type="component" value="Chromosome"/>
</dbReference>
<sequence length="61" mass="6738">MQTQRGVPKAPLDNAREIICTRIYQHDIDMFAFLNTLGSNGEIECLSSNSDAHGAGRPWCS</sequence>
<protein>
    <submittedName>
        <fullName evidence="1">Uncharacterized protein</fullName>
    </submittedName>
</protein>
<dbReference type="AlphaFoldDB" id="L0DRK5"/>
<keyword evidence="2" id="KW-1185">Reference proteome</keyword>
<gene>
    <name evidence="1" type="ordered locus">Sinac_6955</name>
</gene>
<organism evidence="1 2">
    <name type="scientific">Singulisphaera acidiphila (strain ATCC BAA-1392 / DSM 18658 / VKM B-2454 / MOB10)</name>
    <dbReference type="NCBI Taxonomy" id="886293"/>
    <lineage>
        <taxon>Bacteria</taxon>
        <taxon>Pseudomonadati</taxon>
        <taxon>Planctomycetota</taxon>
        <taxon>Planctomycetia</taxon>
        <taxon>Isosphaerales</taxon>
        <taxon>Isosphaeraceae</taxon>
        <taxon>Singulisphaera</taxon>
    </lineage>
</organism>
<proteinExistence type="predicted"/>
<evidence type="ECO:0000313" key="2">
    <source>
        <dbReference type="Proteomes" id="UP000010798"/>
    </source>
</evidence>
<accession>L0DRK5</accession>
<dbReference type="STRING" id="886293.Sinac_6955"/>
<reference evidence="1 2" key="1">
    <citation type="submission" date="2012-02" db="EMBL/GenBank/DDBJ databases">
        <title>Complete sequence of chromosome of Singulisphaera acidiphila DSM 18658.</title>
        <authorList>
            <consortium name="US DOE Joint Genome Institute (JGI-PGF)"/>
            <person name="Lucas S."/>
            <person name="Copeland A."/>
            <person name="Lapidus A."/>
            <person name="Glavina del Rio T."/>
            <person name="Dalin E."/>
            <person name="Tice H."/>
            <person name="Bruce D."/>
            <person name="Goodwin L."/>
            <person name="Pitluck S."/>
            <person name="Peters L."/>
            <person name="Ovchinnikova G."/>
            <person name="Chertkov O."/>
            <person name="Kyrpides N."/>
            <person name="Mavromatis K."/>
            <person name="Ivanova N."/>
            <person name="Brettin T."/>
            <person name="Detter J.C."/>
            <person name="Han C."/>
            <person name="Larimer F."/>
            <person name="Land M."/>
            <person name="Hauser L."/>
            <person name="Markowitz V."/>
            <person name="Cheng J.-F."/>
            <person name="Hugenholtz P."/>
            <person name="Woyke T."/>
            <person name="Wu D."/>
            <person name="Tindall B."/>
            <person name="Pomrenke H."/>
            <person name="Brambilla E."/>
            <person name="Klenk H.-P."/>
            <person name="Eisen J.A."/>
        </authorList>
    </citation>
    <scope>NUCLEOTIDE SEQUENCE [LARGE SCALE GENOMIC DNA]</scope>
    <source>
        <strain evidence="2">ATCC BAA-1392 / DSM 18658 / VKM B-2454 / MOB10</strain>
    </source>
</reference>
<evidence type="ECO:0000313" key="1">
    <source>
        <dbReference type="EMBL" id="AGA31011.1"/>
    </source>
</evidence>
<dbReference type="KEGG" id="saci:Sinac_6955"/>
<name>L0DRK5_SINAD</name>
<dbReference type="HOGENOM" id="CLU_2920286_0_0_0"/>
<dbReference type="EMBL" id="CP003364">
    <property type="protein sequence ID" value="AGA31011.1"/>
    <property type="molecule type" value="Genomic_DNA"/>
</dbReference>